<dbReference type="InterPro" id="IPR054722">
    <property type="entry name" value="PolX-like_BBD"/>
</dbReference>
<evidence type="ECO:0000313" key="3">
    <source>
        <dbReference type="EMBL" id="GJT29456.1"/>
    </source>
</evidence>
<reference evidence="3" key="2">
    <citation type="submission" date="2022-01" db="EMBL/GenBank/DDBJ databases">
        <authorList>
            <person name="Yamashiro T."/>
            <person name="Shiraishi A."/>
            <person name="Satake H."/>
            <person name="Nakayama K."/>
        </authorList>
    </citation>
    <scope>NUCLEOTIDE SEQUENCE</scope>
</reference>
<sequence length="824" mass="93919">MQRPPLFEANCFIYWKNRFETYVKSKDIDLWYIIAHGNYKPTIKDKDGKDVVTPYEKLDENQKKMLSKNDEAKMVLYNALPKKEYERIFMCDTAQNIWDSLITTHQGNKQVKDNKIDLFVQKYEEFTITDDETIDCAFSRFNTIITSLKALDESFSSRNHVRKFLRALPSKWRPKVTAIEESKDLSKLSLDELVGNLKVYEIVLEKDLEIAKNKKEKYKSLALKARQVLSDDDTDASSVVIQITSLVIAPKTFSVIKRHSLSKVGAMVEMAQRKKRFVSWLTQTSFENSSSSLQKMVEMQKPSKDKCGLGYTETIASLRNTKIKNLRDKLKKPSVEPACRCHSSTAPASSNEQHRLSYDSAEKGKELETNVVKQNDSVRQKVKLNQNEWIQDSGCTRHMTGNKDLFSSYKPFDGGNVLFGSNAKSKIIGKGTDKSKITRKQSKTSKHGHENQKSTKRSQRIKAEARKAKPQSKSAKKNQKGLAIIESKSKVRYSRSRASDSRVSTDAPLSNSSPSNNSFDMQQIAASLEDKMTIKMNKMLNEMKALVVTTPAPVKAVEELAHQQPQRQVLYQQSIPNHGMKPRRITTRSGDSYVDLLPIPTAECGKGKTDESSFTLKCGRHALSFSTSITESLKKVDLIEEAELYRAIDDEQIFQGNDANYYDPETPIGCTPYKLVYGKACHLPVELEHKAYWALKHANFDLKTAGDHRKLQLNELSELREQASREFLNLQGSNKEATRSKIKNRIFNVGDQVLLFNSRLKIFSGKLVPLVQTFHNHRRIPPAISKDSCVRLIFPVLLEFLILCVKLVWGDPISFQQYIDSRYL</sequence>
<dbReference type="Pfam" id="PF14223">
    <property type="entry name" value="Retrotran_gag_2"/>
    <property type="match status" value="1"/>
</dbReference>
<dbReference type="EMBL" id="BQNB010014544">
    <property type="protein sequence ID" value="GJT29456.1"/>
    <property type="molecule type" value="Genomic_DNA"/>
</dbReference>
<dbReference type="Pfam" id="PF22936">
    <property type="entry name" value="Pol_BBD"/>
    <property type="match status" value="1"/>
</dbReference>
<evidence type="ECO:0000256" key="1">
    <source>
        <dbReference type="SAM" id="MobiDB-lite"/>
    </source>
</evidence>
<evidence type="ECO:0000259" key="2">
    <source>
        <dbReference type="Pfam" id="PF22936"/>
    </source>
</evidence>
<proteinExistence type="predicted"/>
<feature type="compositionally biased region" description="Basic residues" evidence="1">
    <location>
        <begin position="468"/>
        <end position="479"/>
    </location>
</feature>
<name>A0ABQ5CQV0_9ASTR</name>
<comment type="caution">
    <text evidence="3">The sequence shown here is derived from an EMBL/GenBank/DDBJ whole genome shotgun (WGS) entry which is preliminary data.</text>
</comment>
<organism evidence="3 4">
    <name type="scientific">Tanacetum coccineum</name>
    <dbReference type="NCBI Taxonomy" id="301880"/>
    <lineage>
        <taxon>Eukaryota</taxon>
        <taxon>Viridiplantae</taxon>
        <taxon>Streptophyta</taxon>
        <taxon>Embryophyta</taxon>
        <taxon>Tracheophyta</taxon>
        <taxon>Spermatophyta</taxon>
        <taxon>Magnoliopsida</taxon>
        <taxon>eudicotyledons</taxon>
        <taxon>Gunneridae</taxon>
        <taxon>Pentapetalae</taxon>
        <taxon>asterids</taxon>
        <taxon>campanulids</taxon>
        <taxon>Asterales</taxon>
        <taxon>Asteraceae</taxon>
        <taxon>Asteroideae</taxon>
        <taxon>Anthemideae</taxon>
        <taxon>Anthemidinae</taxon>
        <taxon>Tanacetum</taxon>
    </lineage>
</organism>
<evidence type="ECO:0000313" key="4">
    <source>
        <dbReference type="Proteomes" id="UP001151760"/>
    </source>
</evidence>
<protein>
    <recommendedName>
        <fullName evidence="2">Retrovirus-related Pol polyprotein from transposon TNT 1-94-like beta-barrel domain-containing protein</fullName>
    </recommendedName>
</protein>
<reference evidence="3" key="1">
    <citation type="journal article" date="2022" name="Int. J. Mol. Sci.">
        <title>Draft Genome of Tanacetum Coccineum: Genomic Comparison of Closely Related Tanacetum-Family Plants.</title>
        <authorList>
            <person name="Yamashiro T."/>
            <person name="Shiraishi A."/>
            <person name="Nakayama K."/>
            <person name="Satake H."/>
        </authorList>
    </citation>
    <scope>NUCLEOTIDE SEQUENCE</scope>
</reference>
<keyword evidence="4" id="KW-1185">Reference proteome</keyword>
<feature type="region of interest" description="Disordered" evidence="1">
    <location>
        <begin position="427"/>
        <end position="518"/>
    </location>
</feature>
<feature type="domain" description="Retrovirus-related Pol polyprotein from transposon TNT 1-94-like beta-barrel" evidence="2">
    <location>
        <begin position="389"/>
        <end position="441"/>
    </location>
</feature>
<dbReference type="PANTHER" id="PTHR34676">
    <property type="entry name" value="DUF4219 DOMAIN-CONTAINING PROTEIN-RELATED"/>
    <property type="match status" value="1"/>
</dbReference>
<dbReference type="PANTHER" id="PTHR34676:SF28">
    <property type="entry name" value="ZINC FINGER, CCHC-TYPE, RIBONUCLEASE H-LIKE DOMAIN, GAG-PRE-INTEGRASE DOMAIN PROTEIN-RELATED"/>
    <property type="match status" value="1"/>
</dbReference>
<gene>
    <name evidence="3" type="ORF">Tco_0909731</name>
</gene>
<dbReference type="Proteomes" id="UP001151760">
    <property type="component" value="Unassembled WGS sequence"/>
</dbReference>
<feature type="compositionally biased region" description="Basic residues" evidence="1">
    <location>
        <begin position="437"/>
        <end position="446"/>
    </location>
</feature>
<accession>A0ABQ5CQV0</accession>